<keyword evidence="3" id="KW-1185">Reference proteome</keyword>
<evidence type="ECO:0000313" key="2">
    <source>
        <dbReference type="EMBL" id="KAG0141427.1"/>
    </source>
</evidence>
<feature type="compositionally biased region" description="Polar residues" evidence="1">
    <location>
        <begin position="281"/>
        <end position="292"/>
    </location>
</feature>
<gene>
    <name evidence="2" type="ORF">CROQUDRAFT_663835</name>
</gene>
<organism evidence="2 3">
    <name type="scientific">Cronartium quercuum f. sp. fusiforme G11</name>
    <dbReference type="NCBI Taxonomy" id="708437"/>
    <lineage>
        <taxon>Eukaryota</taxon>
        <taxon>Fungi</taxon>
        <taxon>Dikarya</taxon>
        <taxon>Basidiomycota</taxon>
        <taxon>Pucciniomycotina</taxon>
        <taxon>Pucciniomycetes</taxon>
        <taxon>Pucciniales</taxon>
        <taxon>Coleosporiaceae</taxon>
        <taxon>Cronartium</taxon>
    </lineage>
</organism>
<sequence>MFSSKHLQQAIHLADEALEELNKADEADEAYTVDCYLSALDYLIAALPKNSALSDFPGSAYRQHLLHSKLDNLLVRSDQAFEPEHGTICPNTPLTPSGPLTWMRFFLPSGFNQSEQSAPLREIHQSSQWTAQCQCGRTLSLQQASEVDQSDKRVESLAWSDVILASIVSLVISFKNSPFPSIISHLVRSFISWMIYLEAVFEIQRRTFLALTVMIRRLAELDAELGIAKSIGNLISWILEFLLKVALALARGEGPGQSLIQAQDWRSESYKPQKAIPPQGSRLTSGSPSNERVQGRLTLKSPSRSSSIRRIPHNVPSQRVLGPTSPSVSTSRVDPSLRRTRSSNASSVSSASSQFTKVEKRSNIIPRPRSLARSLSSLIVGDRSNEVIRDETVEEMICEEEEEEEEGPIGINNNSHSMDSTVKGWAKSTAGRFGYHLPLSPTF</sequence>
<evidence type="ECO:0000256" key="1">
    <source>
        <dbReference type="SAM" id="MobiDB-lite"/>
    </source>
</evidence>
<proteinExistence type="predicted"/>
<feature type="region of interest" description="Disordered" evidence="1">
    <location>
        <begin position="270"/>
        <end position="361"/>
    </location>
</feature>
<feature type="compositionally biased region" description="Low complexity" evidence="1">
    <location>
        <begin position="342"/>
        <end position="353"/>
    </location>
</feature>
<feature type="compositionally biased region" description="Polar residues" evidence="1">
    <location>
        <begin position="324"/>
        <end position="333"/>
    </location>
</feature>
<reference evidence="2" key="1">
    <citation type="submission" date="2013-11" db="EMBL/GenBank/DDBJ databases">
        <title>Genome sequence of the fusiform rust pathogen reveals effectors for host alternation and coevolution with pine.</title>
        <authorList>
            <consortium name="DOE Joint Genome Institute"/>
            <person name="Smith K."/>
            <person name="Pendleton A."/>
            <person name="Kubisiak T."/>
            <person name="Anderson C."/>
            <person name="Salamov A."/>
            <person name="Aerts A."/>
            <person name="Riley R."/>
            <person name="Clum A."/>
            <person name="Lindquist E."/>
            <person name="Ence D."/>
            <person name="Campbell M."/>
            <person name="Kronenberg Z."/>
            <person name="Feau N."/>
            <person name="Dhillon B."/>
            <person name="Hamelin R."/>
            <person name="Burleigh J."/>
            <person name="Smith J."/>
            <person name="Yandell M."/>
            <person name="Nelson C."/>
            <person name="Grigoriev I."/>
            <person name="Davis J."/>
        </authorList>
    </citation>
    <scope>NUCLEOTIDE SEQUENCE</scope>
    <source>
        <strain evidence="2">G11</strain>
    </source>
</reference>
<protein>
    <submittedName>
        <fullName evidence="2">Uncharacterized protein</fullName>
    </submittedName>
</protein>
<name>A0A9P6T6W5_9BASI</name>
<dbReference type="AlphaFoldDB" id="A0A9P6T6W5"/>
<evidence type="ECO:0000313" key="3">
    <source>
        <dbReference type="Proteomes" id="UP000886653"/>
    </source>
</evidence>
<comment type="caution">
    <text evidence="2">The sequence shown here is derived from an EMBL/GenBank/DDBJ whole genome shotgun (WGS) entry which is preliminary data.</text>
</comment>
<dbReference type="OrthoDB" id="2506701at2759"/>
<accession>A0A9P6T6W5</accession>
<dbReference type="EMBL" id="MU167386">
    <property type="protein sequence ID" value="KAG0141427.1"/>
    <property type="molecule type" value="Genomic_DNA"/>
</dbReference>
<dbReference type="Proteomes" id="UP000886653">
    <property type="component" value="Unassembled WGS sequence"/>
</dbReference>